<keyword evidence="2" id="KW-0175">Coiled coil</keyword>
<proteinExistence type="inferred from homology"/>
<comment type="similarity">
    <text evidence="1">In the N-terminal section; belongs to the LXG family.</text>
</comment>
<keyword evidence="3" id="KW-0812">Transmembrane</keyword>
<reference evidence="5 6" key="1">
    <citation type="submission" date="2018-02" db="EMBL/GenBank/DDBJ databases">
        <title>Draft genome sequence of Streptococcus oricebi CCUG 70868T type strain.</title>
        <authorList>
            <person name="Mendez V."/>
            <person name="Salva-Serra F."/>
            <person name="Jaen-Luchoro D."/>
            <person name="Gonzales-Siles L."/>
            <person name="Karlsson R."/>
            <person name="Engstrom-Jakobsson H."/>
            <person name="Busquets A."/>
            <person name="Gomila M."/>
            <person name="Pineiro-Iglesias B."/>
            <person name="Bennasar-Figueras A."/>
            <person name="Seeger M."/>
            <person name="Moore E."/>
        </authorList>
    </citation>
    <scope>NUCLEOTIDE SEQUENCE [LARGE SCALE GENOMIC DNA]</scope>
    <source>
        <strain evidence="5 6">CCUG 70868</strain>
    </source>
</reference>
<evidence type="ECO:0000256" key="3">
    <source>
        <dbReference type="SAM" id="Phobius"/>
    </source>
</evidence>
<keyword evidence="3" id="KW-1133">Transmembrane helix</keyword>
<organism evidence="5 6">
    <name type="scientific">Streptococcus oricebi</name>
    <dbReference type="NCBI Taxonomy" id="1547447"/>
    <lineage>
        <taxon>Bacteria</taxon>
        <taxon>Bacillati</taxon>
        <taxon>Bacillota</taxon>
        <taxon>Bacilli</taxon>
        <taxon>Lactobacillales</taxon>
        <taxon>Streptococcaceae</taxon>
        <taxon>Streptococcus</taxon>
    </lineage>
</organism>
<dbReference type="RefSeq" id="WP_209627952.1">
    <property type="nucleotide sequence ID" value="NZ_PRDG01000003.1"/>
</dbReference>
<evidence type="ECO:0000313" key="5">
    <source>
        <dbReference type="EMBL" id="MBP2623454.1"/>
    </source>
</evidence>
<sequence length="488" mass="51226">MGIKMNLGASDAQASSAQSVMAERLAAYDQLVAAVQLLSGASNLKGKAYGNVLSYAEGKLLPFAEGAKLLIQGVGPTAAKPASDYRGQVGGEDLDEDDLVKQIEAYNKSIDAAQQTLASLTVSNPLSSIAPLSNTALSRAVSAAIAQTTSKRDELQTKLDKLRTWAAGTANILGEVSPLQAAVSQGFSEISQDFAAFNGSFPTIKKGEEPQWVKTINKHVKAEEAEVEEAKKSNVDYQKVLAKIAQGKEPNEKDLKVMKSFSDNYPQEAIDFLKSALSTVSEESLKKIISKIDSSIPNLTSYIHVSTSQNPYFKNVGVSFNASSYADDLASSFAKKFFKGATIAEVSLPIPGTSASMKISGVSSVFMGLDFMENLKSENVGRAFSHTMTTAAMTSVGVTAVETGILAAAVGGSEFASVAAASMMAHPVGWAIIGGIAVGYVAGLAYDKNFLGIKDFANSVGDGINNMANGVGKALDSGFKSVQKVFGW</sequence>
<dbReference type="PROSITE" id="PS51756">
    <property type="entry name" value="LXG"/>
    <property type="match status" value="1"/>
</dbReference>
<evidence type="ECO:0000256" key="1">
    <source>
        <dbReference type="ARBA" id="ARBA00034117"/>
    </source>
</evidence>
<evidence type="ECO:0000313" key="6">
    <source>
        <dbReference type="Proteomes" id="UP001519296"/>
    </source>
</evidence>
<dbReference type="InterPro" id="IPR006829">
    <property type="entry name" value="LXG_dom"/>
</dbReference>
<evidence type="ECO:0000259" key="4">
    <source>
        <dbReference type="PROSITE" id="PS51756"/>
    </source>
</evidence>
<feature type="transmembrane region" description="Helical" evidence="3">
    <location>
        <begin position="428"/>
        <end position="446"/>
    </location>
</feature>
<protein>
    <recommendedName>
        <fullName evidence="4">LXG domain-containing protein</fullName>
    </recommendedName>
</protein>
<feature type="coiled-coil region" evidence="2">
    <location>
        <begin position="213"/>
        <end position="240"/>
    </location>
</feature>
<feature type="domain" description="LXG" evidence="4">
    <location>
        <begin position="1"/>
        <end position="233"/>
    </location>
</feature>
<name>A0ABS5B3Q3_9STRE</name>
<accession>A0ABS5B3Q3</accession>
<evidence type="ECO:0000256" key="2">
    <source>
        <dbReference type="SAM" id="Coils"/>
    </source>
</evidence>
<dbReference type="Proteomes" id="UP001519296">
    <property type="component" value="Unassembled WGS sequence"/>
</dbReference>
<gene>
    <name evidence="5" type="ORF">C4K46_05805</name>
</gene>
<dbReference type="EMBL" id="PRDG01000003">
    <property type="protein sequence ID" value="MBP2623454.1"/>
    <property type="molecule type" value="Genomic_DNA"/>
</dbReference>
<keyword evidence="6" id="KW-1185">Reference proteome</keyword>
<comment type="caution">
    <text evidence="5">The sequence shown here is derived from an EMBL/GenBank/DDBJ whole genome shotgun (WGS) entry which is preliminary data.</text>
</comment>
<keyword evidence="3" id="KW-0472">Membrane</keyword>